<feature type="domain" description="Histidine kinase" evidence="10">
    <location>
        <begin position="205"/>
        <end position="419"/>
    </location>
</feature>
<dbReference type="SMART" id="SM00387">
    <property type="entry name" value="HATPase_c"/>
    <property type="match status" value="1"/>
</dbReference>
<organism evidence="11 12">
    <name type="scientific">Anaerosporomusa subterranea</name>
    <dbReference type="NCBI Taxonomy" id="1794912"/>
    <lineage>
        <taxon>Bacteria</taxon>
        <taxon>Bacillati</taxon>
        <taxon>Bacillota</taxon>
        <taxon>Negativicutes</taxon>
        <taxon>Acetonemataceae</taxon>
        <taxon>Anaerosporomusa</taxon>
    </lineage>
</organism>
<evidence type="ECO:0000256" key="9">
    <source>
        <dbReference type="SAM" id="Phobius"/>
    </source>
</evidence>
<dbReference type="InterPro" id="IPR003594">
    <property type="entry name" value="HATPase_dom"/>
</dbReference>
<comment type="subcellular location">
    <subcellularLocation>
        <location evidence="2">Membrane</location>
    </subcellularLocation>
</comment>
<dbReference type="PANTHER" id="PTHR43711:SF1">
    <property type="entry name" value="HISTIDINE KINASE 1"/>
    <property type="match status" value="1"/>
</dbReference>
<dbReference type="Gene3D" id="3.30.565.10">
    <property type="entry name" value="Histidine kinase-like ATPase, C-terminal domain"/>
    <property type="match status" value="1"/>
</dbReference>
<dbReference type="AlphaFoldDB" id="A0A154BNA9"/>
<feature type="transmembrane region" description="Helical" evidence="9">
    <location>
        <begin position="162"/>
        <end position="185"/>
    </location>
</feature>
<name>A0A154BNA9_ANASB</name>
<evidence type="ECO:0000256" key="6">
    <source>
        <dbReference type="ARBA" id="ARBA00022777"/>
    </source>
</evidence>
<dbReference type="EC" id="2.7.13.3" evidence="3"/>
<dbReference type="CDD" id="cd00075">
    <property type="entry name" value="HATPase"/>
    <property type="match status" value="1"/>
</dbReference>
<dbReference type="Pfam" id="PF00512">
    <property type="entry name" value="HisKA"/>
    <property type="match status" value="1"/>
</dbReference>
<dbReference type="Gene3D" id="1.10.287.130">
    <property type="match status" value="1"/>
</dbReference>
<comment type="catalytic activity">
    <reaction evidence="1">
        <text>ATP + protein L-histidine = ADP + protein N-phospho-L-histidine.</text>
        <dbReference type="EC" id="2.7.13.3"/>
    </reaction>
</comment>
<protein>
    <recommendedName>
        <fullName evidence="3">histidine kinase</fullName>
        <ecNumber evidence="3">2.7.13.3</ecNumber>
    </recommendedName>
</protein>
<dbReference type="Pfam" id="PF02518">
    <property type="entry name" value="HATPase_c"/>
    <property type="match status" value="1"/>
</dbReference>
<dbReference type="GO" id="GO:0016020">
    <property type="term" value="C:membrane"/>
    <property type="evidence" value="ECO:0007669"/>
    <property type="project" value="UniProtKB-SubCell"/>
</dbReference>
<dbReference type="FunFam" id="1.10.287.130:FF:000001">
    <property type="entry name" value="Two-component sensor histidine kinase"/>
    <property type="match status" value="1"/>
</dbReference>
<dbReference type="STRING" id="1794912.AXX12_14545"/>
<evidence type="ECO:0000259" key="10">
    <source>
        <dbReference type="PROSITE" id="PS50109"/>
    </source>
</evidence>
<dbReference type="PANTHER" id="PTHR43711">
    <property type="entry name" value="TWO-COMPONENT HISTIDINE KINASE"/>
    <property type="match status" value="1"/>
</dbReference>
<dbReference type="RefSeq" id="WP_066245099.1">
    <property type="nucleotide sequence ID" value="NZ_LSGP01000025.1"/>
</dbReference>
<gene>
    <name evidence="11" type="ORF">AXX12_14545</name>
</gene>
<dbReference type="PRINTS" id="PR00344">
    <property type="entry name" value="BCTRLSENSOR"/>
</dbReference>
<dbReference type="FunFam" id="3.30.565.10:FF:000006">
    <property type="entry name" value="Sensor histidine kinase WalK"/>
    <property type="match status" value="1"/>
</dbReference>
<dbReference type="SMART" id="SM00388">
    <property type="entry name" value="HisKA"/>
    <property type="match status" value="1"/>
</dbReference>
<keyword evidence="8 9" id="KW-0472">Membrane</keyword>
<feature type="transmembrane region" description="Helical" evidence="9">
    <location>
        <begin position="12"/>
        <end position="32"/>
    </location>
</feature>
<keyword evidence="9" id="KW-1133">Transmembrane helix</keyword>
<dbReference type="CDD" id="cd00082">
    <property type="entry name" value="HisKA"/>
    <property type="match status" value="1"/>
</dbReference>
<evidence type="ECO:0000256" key="4">
    <source>
        <dbReference type="ARBA" id="ARBA00022553"/>
    </source>
</evidence>
<evidence type="ECO:0000256" key="8">
    <source>
        <dbReference type="ARBA" id="ARBA00023136"/>
    </source>
</evidence>
<dbReference type="GO" id="GO:0000155">
    <property type="term" value="F:phosphorelay sensor kinase activity"/>
    <property type="evidence" value="ECO:0007669"/>
    <property type="project" value="InterPro"/>
</dbReference>
<keyword evidence="5" id="KW-0808">Transferase</keyword>
<dbReference type="OrthoDB" id="9786919at2"/>
<evidence type="ECO:0000256" key="3">
    <source>
        <dbReference type="ARBA" id="ARBA00012438"/>
    </source>
</evidence>
<dbReference type="InterPro" id="IPR036097">
    <property type="entry name" value="HisK_dim/P_sf"/>
</dbReference>
<keyword evidence="4" id="KW-0597">Phosphoprotein</keyword>
<dbReference type="PROSITE" id="PS50109">
    <property type="entry name" value="HIS_KIN"/>
    <property type="match status" value="1"/>
</dbReference>
<keyword evidence="12" id="KW-1185">Reference proteome</keyword>
<evidence type="ECO:0000256" key="7">
    <source>
        <dbReference type="ARBA" id="ARBA00023012"/>
    </source>
</evidence>
<dbReference type="SUPFAM" id="SSF55874">
    <property type="entry name" value="ATPase domain of HSP90 chaperone/DNA topoisomerase II/histidine kinase"/>
    <property type="match status" value="1"/>
</dbReference>
<reference evidence="11 12" key="1">
    <citation type="submission" date="2016-02" db="EMBL/GenBank/DDBJ databases">
        <title>Anaerosporomusa subterraneum gen. nov., sp. nov., a spore-forming obligate anaerobe isolated from saprolite.</title>
        <authorList>
            <person name="Choi J.K."/>
            <person name="Shah M."/>
            <person name="Yee N."/>
        </authorList>
    </citation>
    <scope>NUCLEOTIDE SEQUENCE [LARGE SCALE GENOMIC DNA]</scope>
    <source>
        <strain evidence="11 12">RU4</strain>
    </source>
</reference>
<comment type="caution">
    <text evidence="11">The sequence shown here is derived from an EMBL/GenBank/DDBJ whole genome shotgun (WGS) entry which is preliminary data.</text>
</comment>
<dbReference type="EMBL" id="LSGP01000025">
    <property type="protein sequence ID" value="KYZ75365.1"/>
    <property type="molecule type" value="Genomic_DNA"/>
</dbReference>
<keyword evidence="6 11" id="KW-0418">Kinase</keyword>
<dbReference type="Proteomes" id="UP000076268">
    <property type="component" value="Unassembled WGS sequence"/>
</dbReference>
<sequence length="419" mass="46993">MFRKTLIRLTATNSMVFVALFILFGANIYGYVSYRLFDQVDDAMRLKADAFQIRNGRPSLAINKAAVFEPRVFLLLRGVDGRMINFYASFIEDSDRFNELAQYAESGKIVGRQQGPHTYRLYATPYRHEEVIYSRSGTDPVTVQDVIAISIVDSEVALLKRLLLILLTSLIGGAIVIVLAGYYLARRALSPVRIAWEKQQQFVADASHELRTPLAIIKSNAELTLRHPNHTVEEEGIRITNVIRESMRMNKLVSSLLTLARADANQAGLSLTNFTLREILELVIEQFQPIAEMKAILIKLMMPSDVCLTADRERIHQLCIIILDNAIKYTTSGTVEISCFQKSNNVILTVCDTGCGIPEDDLPHIFDRFYRGDKARNRESGGTGLGLAIAKWIVEAHDGKIRVDSEFGIGTKIQVTLPQ</sequence>
<keyword evidence="7" id="KW-0902">Two-component regulatory system</keyword>
<dbReference type="InterPro" id="IPR004358">
    <property type="entry name" value="Sig_transdc_His_kin-like_C"/>
</dbReference>
<dbReference type="InterPro" id="IPR050736">
    <property type="entry name" value="Sensor_HK_Regulatory"/>
</dbReference>
<evidence type="ECO:0000256" key="1">
    <source>
        <dbReference type="ARBA" id="ARBA00000085"/>
    </source>
</evidence>
<evidence type="ECO:0000256" key="2">
    <source>
        <dbReference type="ARBA" id="ARBA00004370"/>
    </source>
</evidence>
<proteinExistence type="predicted"/>
<dbReference type="InterPro" id="IPR003661">
    <property type="entry name" value="HisK_dim/P_dom"/>
</dbReference>
<evidence type="ECO:0000313" key="12">
    <source>
        <dbReference type="Proteomes" id="UP000076268"/>
    </source>
</evidence>
<dbReference type="InterPro" id="IPR036890">
    <property type="entry name" value="HATPase_C_sf"/>
</dbReference>
<keyword evidence="9" id="KW-0812">Transmembrane</keyword>
<dbReference type="SUPFAM" id="SSF47384">
    <property type="entry name" value="Homodimeric domain of signal transducing histidine kinase"/>
    <property type="match status" value="1"/>
</dbReference>
<accession>A0A154BNA9</accession>
<evidence type="ECO:0000256" key="5">
    <source>
        <dbReference type="ARBA" id="ARBA00022679"/>
    </source>
</evidence>
<evidence type="ECO:0000313" key="11">
    <source>
        <dbReference type="EMBL" id="KYZ75365.1"/>
    </source>
</evidence>
<dbReference type="InterPro" id="IPR005467">
    <property type="entry name" value="His_kinase_dom"/>
</dbReference>